<dbReference type="AlphaFoldDB" id="A0A086TAB0"/>
<accession>A0A086TAB0</accession>
<dbReference type="Pfam" id="PF13350">
    <property type="entry name" value="Y_phosphatase3"/>
    <property type="match status" value="2"/>
</dbReference>
<evidence type="ECO:0000256" key="1">
    <source>
        <dbReference type="SAM" id="MobiDB-lite"/>
    </source>
</evidence>
<dbReference type="OrthoDB" id="9988524at2759"/>
<keyword evidence="3" id="KW-1185">Reference proteome</keyword>
<name>A0A086TAB0_HAPC1</name>
<dbReference type="Proteomes" id="UP000029964">
    <property type="component" value="Unassembled WGS sequence"/>
</dbReference>
<proteinExistence type="predicted"/>
<feature type="region of interest" description="Disordered" evidence="1">
    <location>
        <begin position="98"/>
        <end position="146"/>
    </location>
</feature>
<dbReference type="PANTHER" id="PTHR31126:SF10">
    <property type="entry name" value="PROTEIN PHOSPHATASE, PUTATIVE (AFU_ORTHOLOGUE AFUA_6G06650)-RELATED"/>
    <property type="match status" value="1"/>
</dbReference>
<dbReference type="GO" id="GO:0004721">
    <property type="term" value="F:phosphoprotein phosphatase activity"/>
    <property type="evidence" value="ECO:0007669"/>
    <property type="project" value="InterPro"/>
</dbReference>
<dbReference type="SUPFAM" id="SSF52799">
    <property type="entry name" value="(Phosphotyrosine protein) phosphatases II"/>
    <property type="match status" value="1"/>
</dbReference>
<dbReference type="InterPro" id="IPR029021">
    <property type="entry name" value="Prot-tyrosine_phosphatase-like"/>
</dbReference>
<comment type="caution">
    <text evidence="2">The sequence shown here is derived from an EMBL/GenBank/DDBJ whole genome shotgun (WGS) entry which is preliminary data.</text>
</comment>
<dbReference type="PROSITE" id="PS00383">
    <property type="entry name" value="TYR_PHOSPHATASE_1"/>
    <property type="match status" value="1"/>
</dbReference>
<evidence type="ECO:0000313" key="2">
    <source>
        <dbReference type="EMBL" id="KFH46292.1"/>
    </source>
</evidence>
<gene>
    <name evidence="2" type="ORF">ACRE_029270</name>
</gene>
<organism evidence="2 3">
    <name type="scientific">Hapsidospora chrysogenum (strain ATCC 11550 / CBS 779.69 / DSM 880 / IAM 14645 / JCM 23072 / IMI 49137)</name>
    <name type="common">Acremonium chrysogenum</name>
    <dbReference type="NCBI Taxonomy" id="857340"/>
    <lineage>
        <taxon>Eukaryota</taxon>
        <taxon>Fungi</taxon>
        <taxon>Dikarya</taxon>
        <taxon>Ascomycota</taxon>
        <taxon>Pezizomycotina</taxon>
        <taxon>Sordariomycetes</taxon>
        <taxon>Hypocreomycetidae</taxon>
        <taxon>Hypocreales</taxon>
        <taxon>Bionectriaceae</taxon>
        <taxon>Hapsidospora</taxon>
    </lineage>
</organism>
<dbReference type="EMBL" id="JPKY01000021">
    <property type="protein sequence ID" value="KFH46292.1"/>
    <property type="molecule type" value="Genomic_DNA"/>
</dbReference>
<evidence type="ECO:0000313" key="3">
    <source>
        <dbReference type="Proteomes" id="UP000029964"/>
    </source>
</evidence>
<dbReference type="Gene3D" id="3.90.190.10">
    <property type="entry name" value="Protein tyrosine phosphatase superfamily"/>
    <property type="match status" value="1"/>
</dbReference>
<dbReference type="InterPro" id="IPR026893">
    <property type="entry name" value="Tyr/Ser_Pase_IphP-type"/>
</dbReference>
<dbReference type="InterPro" id="IPR016130">
    <property type="entry name" value="Tyr_Pase_AS"/>
</dbReference>
<protein>
    <recommendedName>
        <fullName evidence="4">Tyrosine-protein phosphatase-like protein</fullName>
    </recommendedName>
</protein>
<dbReference type="HOGENOM" id="CLU_057546_2_0_1"/>
<evidence type="ECO:0008006" key="4">
    <source>
        <dbReference type="Google" id="ProtNLM"/>
    </source>
</evidence>
<reference evidence="3" key="1">
    <citation type="journal article" date="2014" name="Genome Announc.">
        <title>Genome sequence and annotation of Acremonium chrysogenum, producer of the beta-lactam antibiotic cephalosporin C.</title>
        <authorList>
            <person name="Terfehr D."/>
            <person name="Dahlmann T.A."/>
            <person name="Specht T."/>
            <person name="Zadra I."/>
            <person name="Kuernsteiner H."/>
            <person name="Kueck U."/>
        </authorList>
    </citation>
    <scope>NUCLEOTIDE SEQUENCE [LARGE SCALE GENOMIC DNA]</scope>
    <source>
        <strain evidence="3">ATCC 11550 / CBS 779.69 / DSM 880 / IAM 14645 / JCM 23072 / IMI 49137</strain>
    </source>
</reference>
<dbReference type="STRING" id="857340.A0A086TAB0"/>
<sequence length="363" mass="40532">MTYPEPAVGELHDLDGRTMATPPSSWALQDVANFRDVGRTVNAYLGERRIREGVFFRSARLDDATAEDRHTIAEDAGIKTVIDLRTKYVMSLRDQRHTSTPVRPGRFRPVPCADKNSRSEHLKQAKKHQGKLAAAAGHDRPDDAVVQPPRIGGLDYHEIKITGRAFEIYLLRQLSWWSLMRVCPYSQTVHLDKVADAETSKFLILFTFGYRMQALGILGREVMLPRGLVGLGLATMDLSGAEIRETLLLYTSASPLPSVVHCTHGKDRTGLICALVLMILDIPIDAVEHDYFLTDIALSHGLDQTLAELREVGLPDDWAGTASNMITAIRDHLDERYGGLDGYLDHIGFTKADRCQVRDTLLY</sequence>
<dbReference type="PANTHER" id="PTHR31126">
    <property type="entry name" value="TYROSINE-PROTEIN PHOSPHATASE"/>
    <property type="match status" value="1"/>
</dbReference>